<dbReference type="EMBL" id="PNBA02000002">
    <property type="protein sequence ID" value="KAG6432952.1"/>
    <property type="molecule type" value="Genomic_DNA"/>
</dbReference>
<evidence type="ECO:0000256" key="6">
    <source>
        <dbReference type="ARBA" id="ARBA00022884"/>
    </source>
</evidence>
<reference evidence="12" key="1">
    <citation type="submission" date="2018-01" db="EMBL/GenBank/DDBJ databases">
        <authorList>
            <person name="Mao J.F."/>
        </authorList>
    </citation>
    <scope>NUCLEOTIDE SEQUENCE</scope>
    <source>
        <strain evidence="12">Huo1</strain>
        <tissue evidence="12">Leaf</tissue>
    </source>
</reference>
<dbReference type="Pfam" id="PF00076">
    <property type="entry name" value="RRM_1"/>
    <property type="match status" value="4"/>
</dbReference>
<feature type="domain" description="RRM" evidence="10">
    <location>
        <begin position="17"/>
        <end position="95"/>
    </location>
</feature>
<evidence type="ECO:0000256" key="3">
    <source>
        <dbReference type="ARBA" id="ARBA00008557"/>
    </source>
</evidence>
<evidence type="ECO:0000259" key="10">
    <source>
        <dbReference type="PROSITE" id="PS50102"/>
    </source>
</evidence>
<dbReference type="AlphaFoldDB" id="A0A8X8YLV6"/>
<dbReference type="PANTHER" id="PTHR24012">
    <property type="entry name" value="RNA BINDING PROTEIN"/>
    <property type="match status" value="1"/>
</dbReference>
<keyword evidence="7" id="KW-0539">Nucleus</keyword>
<comment type="similarity">
    <text evidence="3">Belongs to the polyadenylate-binding protein type-1 family.</text>
</comment>
<name>A0A8X8YLV6_SALSN</name>
<evidence type="ECO:0000256" key="7">
    <source>
        <dbReference type="ARBA" id="ARBA00023242"/>
    </source>
</evidence>
<protein>
    <recommendedName>
        <fullName evidence="14">PABP</fullName>
    </recommendedName>
</protein>
<dbReference type="GO" id="GO:0005737">
    <property type="term" value="C:cytoplasm"/>
    <property type="evidence" value="ECO:0007669"/>
    <property type="project" value="UniProtKB-SubCell"/>
</dbReference>
<dbReference type="Gene3D" id="1.10.1900.10">
    <property type="entry name" value="c-terminal domain of poly(a) binding protein"/>
    <property type="match status" value="1"/>
</dbReference>
<dbReference type="GO" id="GO:0003723">
    <property type="term" value="F:RNA binding"/>
    <property type="evidence" value="ECO:0007669"/>
    <property type="project" value="UniProtKB-UniRule"/>
</dbReference>
<dbReference type="FunFam" id="3.30.70.330:FF:000239">
    <property type="entry name" value="Polyadenylate-binding protein"/>
    <property type="match status" value="1"/>
</dbReference>
<organism evidence="12">
    <name type="scientific">Salvia splendens</name>
    <name type="common">Scarlet sage</name>
    <dbReference type="NCBI Taxonomy" id="180675"/>
    <lineage>
        <taxon>Eukaryota</taxon>
        <taxon>Viridiplantae</taxon>
        <taxon>Streptophyta</taxon>
        <taxon>Embryophyta</taxon>
        <taxon>Tracheophyta</taxon>
        <taxon>Spermatophyta</taxon>
        <taxon>Magnoliopsida</taxon>
        <taxon>eudicotyledons</taxon>
        <taxon>Gunneridae</taxon>
        <taxon>Pentapetalae</taxon>
        <taxon>asterids</taxon>
        <taxon>lamiids</taxon>
        <taxon>Lamiales</taxon>
        <taxon>Lamiaceae</taxon>
        <taxon>Nepetoideae</taxon>
        <taxon>Mentheae</taxon>
        <taxon>Salviinae</taxon>
        <taxon>Salvia</taxon>
        <taxon>Salvia subgen. Calosphace</taxon>
        <taxon>core Calosphace</taxon>
    </lineage>
</organism>
<dbReference type="GO" id="GO:1990904">
    <property type="term" value="C:ribonucleoprotein complex"/>
    <property type="evidence" value="ECO:0007669"/>
    <property type="project" value="InterPro"/>
</dbReference>
<dbReference type="Pfam" id="PF00658">
    <property type="entry name" value="MLLE"/>
    <property type="match status" value="1"/>
</dbReference>
<evidence type="ECO:0000256" key="4">
    <source>
        <dbReference type="ARBA" id="ARBA00022490"/>
    </source>
</evidence>
<dbReference type="PROSITE" id="PS51309">
    <property type="entry name" value="PABC"/>
    <property type="match status" value="1"/>
</dbReference>
<dbReference type="InterPro" id="IPR012677">
    <property type="entry name" value="Nucleotide-bd_a/b_plait_sf"/>
</dbReference>
<gene>
    <name evidence="12" type="ORF">SASPL_104548</name>
</gene>
<dbReference type="SMART" id="SM00361">
    <property type="entry name" value="RRM_1"/>
    <property type="match status" value="4"/>
</dbReference>
<feature type="domain" description="RRM" evidence="10">
    <location>
        <begin position="102"/>
        <end position="179"/>
    </location>
</feature>
<evidence type="ECO:0000256" key="9">
    <source>
        <dbReference type="PROSITE-ProRule" id="PRU00176"/>
    </source>
</evidence>
<dbReference type="InterPro" id="IPR035979">
    <property type="entry name" value="RBD_domain_sf"/>
</dbReference>
<evidence type="ECO:0000313" key="12">
    <source>
        <dbReference type="EMBL" id="KAG6432952.1"/>
    </source>
</evidence>
<dbReference type="PRINTS" id="PR00961">
    <property type="entry name" value="HUDSXLRNA"/>
</dbReference>
<evidence type="ECO:0000256" key="2">
    <source>
        <dbReference type="ARBA" id="ARBA00004496"/>
    </source>
</evidence>
<evidence type="ECO:0008006" key="14">
    <source>
        <dbReference type="Google" id="ProtNLM"/>
    </source>
</evidence>
<dbReference type="InterPro" id="IPR003954">
    <property type="entry name" value="RRM_euk-type"/>
</dbReference>
<dbReference type="SMART" id="SM00517">
    <property type="entry name" value="PolyA"/>
    <property type="match status" value="1"/>
</dbReference>
<evidence type="ECO:0000256" key="5">
    <source>
        <dbReference type="ARBA" id="ARBA00022737"/>
    </source>
</evidence>
<sequence length="541" mass="60678">MPAMEAKVVLELPQDFSALYVGDLDSSVTEEELRRFFNQAGGFVSVKLCTDLLNQQSLGYGYVNYANPDDAEKAMDALNFTHLNGKCIRIAFFRRPGTQTEANLFVKNLDQTINHKGLHEIFSPYGKIMSCKVETDSNGQSKGYGYVQYKHEESAATAIQHLHSELLLGKELHVVPYRSKQEREAKFTNVFVKNISAATTEEDLMSIFGEFGSTTSVVVMRDEEGSSKCFGFVNFENAADAARSVDELNGREFNGKEWFVGRAKKKVEREKEIKLERERIALESPLDVNNVYIKNIDDDIDSDKLNELFSPFGTITSCKVMTDKRGISRGYGFVAYSTGEAAARAISEMNGKMIGRKPFYVRTAERKEARRQRLQSIFSNHMHPAMMVPPQRPFFYGNGVYPQGFVPPQAPMVPNFMHPMVQHPSTSQPAHPLMHMHPQMPLRGFRSSNGTISQGATPTQNTLASALVNAPPHDQKNMLGAYLYPLVQVLEPVMAGRVTGMLLEMDQTEVLHLLESPQSLVTKVMEAVNVLANASQYRNWF</sequence>
<dbReference type="OrthoDB" id="19742at2759"/>
<comment type="caution">
    <text evidence="12">The sequence shown here is derived from an EMBL/GenBank/DDBJ whole genome shotgun (WGS) entry which is preliminary data.</text>
</comment>
<dbReference type="PROSITE" id="PS50102">
    <property type="entry name" value="RRM"/>
    <property type="match status" value="4"/>
</dbReference>
<dbReference type="InterPro" id="IPR002004">
    <property type="entry name" value="PABP_HYD_C"/>
</dbReference>
<evidence type="ECO:0000313" key="13">
    <source>
        <dbReference type="Proteomes" id="UP000298416"/>
    </source>
</evidence>
<keyword evidence="6 9" id="KW-0694">RNA-binding</keyword>
<dbReference type="SUPFAM" id="SSF63570">
    <property type="entry name" value="PABC (PABP) domain"/>
    <property type="match status" value="1"/>
</dbReference>
<reference evidence="12" key="2">
    <citation type="submission" date="2020-08" db="EMBL/GenBank/DDBJ databases">
        <title>Plant Genome Project.</title>
        <authorList>
            <person name="Zhang R.-G."/>
        </authorList>
    </citation>
    <scope>NUCLEOTIDE SEQUENCE</scope>
    <source>
        <strain evidence="12">Huo1</strain>
        <tissue evidence="12">Leaf</tissue>
    </source>
</reference>
<dbReference type="InterPro" id="IPR000504">
    <property type="entry name" value="RRM_dom"/>
</dbReference>
<comment type="subcellular location">
    <subcellularLocation>
        <location evidence="2">Cytoplasm</location>
    </subcellularLocation>
    <subcellularLocation>
        <location evidence="1">Nucleus</location>
    </subcellularLocation>
</comment>
<dbReference type="InterPro" id="IPR002343">
    <property type="entry name" value="Hud_Sxl_RNA"/>
</dbReference>
<dbReference type="Gene3D" id="3.30.70.330">
    <property type="match status" value="4"/>
</dbReference>
<dbReference type="FunFam" id="3.30.70.330:FF:000651">
    <property type="entry name" value="Poly(A) binding protein cytoplasmic 1 like"/>
    <property type="match status" value="2"/>
</dbReference>
<comment type="function">
    <text evidence="8">Binds the poly(A) tail of mRNA. Appears to be an important mediator of the multiple roles of the poly(A) tail in mRNA biogenesis, stability and translation.</text>
</comment>
<dbReference type="CDD" id="cd12380">
    <property type="entry name" value="RRM3_I_PABPs"/>
    <property type="match status" value="1"/>
</dbReference>
<evidence type="ECO:0000256" key="8">
    <source>
        <dbReference type="ARBA" id="ARBA00054110"/>
    </source>
</evidence>
<keyword evidence="13" id="KW-1185">Reference proteome</keyword>
<evidence type="ECO:0000259" key="11">
    <source>
        <dbReference type="PROSITE" id="PS51309"/>
    </source>
</evidence>
<dbReference type="InterPro" id="IPR036053">
    <property type="entry name" value="PABP-dom"/>
</dbReference>
<evidence type="ECO:0000256" key="1">
    <source>
        <dbReference type="ARBA" id="ARBA00004123"/>
    </source>
</evidence>
<keyword evidence="5" id="KW-0677">Repeat</keyword>
<dbReference type="SUPFAM" id="SSF54928">
    <property type="entry name" value="RNA-binding domain, RBD"/>
    <property type="match status" value="3"/>
</dbReference>
<dbReference type="SMART" id="SM00360">
    <property type="entry name" value="RRM"/>
    <property type="match status" value="4"/>
</dbReference>
<proteinExistence type="inferred from homology"/>
<keyword evidence="4" id="KW-0963">Cytoplasm</keyword>
<dbReference type="Proteomes" id="UP000298416">
    <property type="component" value="Unassembled WGS sequence"/>
</dbReference>
<feature type="domain" description="PABC" evidence="11">
    <location>
        <begin position="459"/>
        <end position="536"/>
    </location>
</feature>
<dbReference type="GO" id="GO:0005634">
    <property type="term" value="C:nucleus"/>
    <property type="evidence" value="ECO:0007669"/>
    <property type="project" value="UniProtKB-SubCell"/>
</dbReference>
<feature type="domain" description="RRM" evidence="10">
    <location>
        <begin position="289"/>
        <end position="366"/>
    </location>
</feature>
<accession>A0A8X8YLV6</accession>
<feature type="domain" description="RRM" evidence="10">
    <location>
        <begin position="188"/>
        <end position="265"/>
    </location>
</feature>